<comment type="caution">
    <text evidence="1">The sequence shown here is derived from an EMBL/GenBank/DDBJ whole genome shotgun (WGS) entry which is preliminary data.</text>
</comment>
<protein>
    <submittedName>
        <fullName evidence="1">Uncharacterized protein</fullName>
    </submittedName>
</protein>
<proteinExistence type="predicted"/>
<reference evidence="1 2" key="1">
    <citation type="submission" date="2011-08" db="EMBL/GenBank/DDBJ databases">
        <authorList>
            <person name="Weinstock G."/>
            <person name="Sodergren E."/>
            <person name="Clifton S."/>
            <person name="Fulton L."/>
            <person name="Fulton B."/>
            <person name="Courtney L."/>
            <person name="Fronick C."/>
            <person name="Harrison M."/>
            <person name="Strong C."/>
            <person name="Farmer C."/>
            <person name="Delahaunty K."/>
            <person name="Markovic C."/>
            <person name="Hall O."/>
            <person name="Minx P."/>
            <person name="Tomlinson C."/>
            <person name="Mitreva M."/>
            <person name="Hou S."/>
            <person name="Chen J."/>
            <person name="Wollam A."/>
            <person name="Pepin K.H."/>
            <person name="Johnson M."/>
            <person name="Bhonagiri V."/>
            <person name="Zhang X."/>
            <person name="Suruliraj S."/>
            <person name="Warren W."/>
            <person name="Chinwalla A."/>
            <person name="Mardis E.R."/>
            <person name="Wilson R.K."/>
        </authorList>
    </citation>
    <scope>NUCLEOTIDE SEQUENCE [LARGE SCALE GENOMIC DNA]</scope>
    <source>
        <strain evidence="1 2">ATCC 29863</strain>
    </source>
</reference>
<dbReference type="AlphaFoldDB" id="G9YPM1"/>
<gene>
    <name evidence="1" type="ORF">HMPREF0372_01460</name>
</gene>
<dbReference type="EMBL" id="AGCK01000103">
    <property type="protein sequence ID" value="EHM52537.1"/>
    <property type="molecule type" value="Genomic_DNA"/>
</dbReference>
<dbReference type="Proteomes" id="UP000004459">
    <property type="component" value="Unassembled WGS sequence"/>
</dbReference>
<evidence type="ECO:0000313" key="1">
    <source>
        <dbReference type="EMBL" id="EHM52537.1"/>
    </source>
</evidence>
<organism evidence="1 2">
    <name type="scientific">Flavonifractor plautii ATCC 29863</name>
    <dbReference type="NCBI Taxonomy" id="411475"/>
    <lineage>
        <taxon>Bacteria</taxon>
        <taxon>Bacillati</taxon>
        <taxon>Bacillota</taxon>
        <taxon>Clostridia</taxon>
        <taxon>Eubacteriales</taxon>
        <taxon>Oscillospiraceae</taxon>
        <taxon>Flavonifractor</taxon>
    </lineage>
</organism>
<name>G9YPM1_FLAPL</name>
<sequence length="100" mass="11100">MLYNGVIIPLSGKGVNLSENTFCDHISYKVVGEPAHRCTVTGHKVYGIGHSVPLVLYSYEEFSVHSADVLLERDLTYRVFIQPLFSEAEQYGFPAGMAFA</sequence>
<dbReference type="HOGENOM" id="CLU_2301689_0_0_9"/>
<evidence type="ECO:0000313" key="2">
    <source>
        <dbReference type="Proteomes" id="UP000004459"/>
    </source>
</evidence>
<accession>G9YPM1</accession>